<name>F3GNU8_PSESJ</name>
<evidence type="ECO:0000313" key="2">
    <source>
        <dbReference type="EMBL" id="EGH48751.1"/>
    </source>
</evidence>
<evidence type="ECO:0000256" key="1">
    <source>
        <dbReference type="SAM" id="MobiDB-lite"/>
    </source>
</evidence>
<reference evidence="2 3" key="1">
    <citation type="journal article" date="2011" name="PLoS Pathog.">
        <title>Dynamic evolution of pathogenicity revealed by sequencing and comparative genomics of 19 Pseudomonas syringae isolates.</title>
        <authorList>
            <person name="Baltrus D.A."/>
            <person name="Nishimura M.T."/>
            <person name="Romanchuk A."/>
            <person name="Chang J.H."/>
            <person name="Mukhtar M.S."/>
            <person name="Cherkis K."/>
            <person name="Roach J."/>
            <person name="Grant S.R."/>
            <person name="Jones C.D."/>
            <person name="Dangl J.L."/>
        </authorList>
    </citation>
    <scope>NUCLEOTIDE SEQUENCE [LARGE SCALE GENOMIC DNA]</scope>
    <source>
        <strain evidence="2 3">1704B</strain>
    </source>
</reference>
<accession>F3GNU8</accession>
<evidence type="ECO:0000313" key="3">
    <source>
        <dbReference type="Proteomes" id="UP000004986"/>
    </source>
</evidence>
<sequence>AQNTASVSVLASPSSMLHTPSAGISTHPIGQKTKIPDHPEMLFRDVLHHPAQHVGLAQRFLLIGLCAVIQVGKAQRGPA</sequence>
<dbReference type="Proteomes" id="UP000004986">
    <property type="component" value="Unassembled WGS sequence"/>
</dbReference>
<protein>
    <submittedName>
        <fullName evidence="2">Uncharacterized protein</fullName>
    </submittedName>
</protein>
<feature type="region of interest" description="Disordered" evidence="1">
    <location>
        <begin position="1"/>
        <end position="35"/>
    </location>
</feature>
<comment type="caution">
    <text evidence="2">The sequence shown here is derived from an EMBL/GenBank/DDBJ whole genome shotgun (WGS) entry which is preliminary data.</text>
</comment>
<gene>
    <name evidence="2" type="ORF">PSYPI_43070</name>
</gene>
<dbReference type="EMBL" id="AEAI01003444">
    <property type="protein sequence ID" value="EGH48751.1"/>
    <property type="molecule type" value="Genomic_DNA"/>
</dbReference>
<organism evidence="2 3">
    <name type="scientific">Pseudomonas syringae pv. pisi str. 1704B</name>
    <dbReference type="NCBI Taxonomy" id="629263"/>
    <lineage>
        <taxon>Bacteria</taxon>
        <taxon>Pseudomonadati</taxon>
        <taxon>Pseudomonadota</taxon>
        <taxon>Gammaproteobacteria</taxon>
        <taxon>Pseudomonadales</taxon>
        <taxon>Pseudomonadaceae</taxon>
        <taxon>Pseudomonas</taxon>
        <taxon>Pseudomonas syringae</taxon>
    </lineage>
</organism>
<dbReference type="AlphaFoldDB" id="F3GNU8"/>
<feature type="non-terminal residue" evidence="2">
    <location>
        <position position="1"/>
    </location>
</feature>
<proteinExistence type="predicted"/>
<feature type="compositionally biased region" description="Polar residues" evidence="1">
    <location>
        <begin position="1"/>
        <end position="24"/>
    </location>
</feature>
<feature type="non-terminal residue" evidence="2">
    <location>
        <position position="79"/>
    </location>
</feature>
<keyword evidence="3" id="KW-1185">Reference proteome</keyword>